<dbReference type="SUPFAM" id="SSF46955">
    <property type="entry name" value="Putative DNA-binding domain"/>
    <property type="match status" value="1"/>
</dbReference>
<accession>A0A856MPX7</accession>
<dbReference type="PANTHER" id="PTHR30204">
    <property type="entry name" value="REDOX-CYCLING DRUG-SENSING TRANSCRIPTIONAL ACTIVATOR SOXR"/>
    <property type="match status" value="1"/>
</dbReference>
<evidence type="ECO:0000256" key="2">
    <source>
        <dbReference type="ARBA" id="ARBA00023015"/>
    </source>
</evidence>
<dbReference type="InterPro" id="IPR047057">
    <property type="entry name" value="MerR_fam"/>
</dbReference>
<dbReference type="PROSITE" id="PS50937">
    <property type="entry name" value="HTH_MERR_2"/>
    <property type="match status" value="1"/>
</dbReference>
<evidence type="ECO:0000259" key="5">
    <source>
        <dbReference type="PROSITE" id="PS50937"/>
    </source>
</evidence>
<dbReference type="GO" id="GO:0003677">
    <property type="term" value="F:DNA binding"/>
    <property type="evidence" value="ECO:0007669"/>
    <property type="project" value="UniProtKB-KW"/>
</dbReference>
<dbReference type="EMBL" id="CP030119">
    <property type="protein sequence ID" value="QDL12612.1"/>
    <property type="molecule type" value="Genomic_DNA"/>
</dbReference>
<keyword evidence="4" id="KW-0804">Transcription</keyword>
<evidence type="ECO:0000313" key="7">
    <source>
        <dbReference type="Proteomes" id="UP000503129"/>
    </source>
</evidence>
<dbReference type="Pfam" id="PF13411">
    <property type="entry name" value="MerR_1"/>
    <property type="match status" value="1"/>
</dbReference>
<dbReference type="PANTHER" id="PTHR30204:SF69">
    <property type="entry name" value="MERR-FAMILY TRANSCRIPTIONAL REGULATOR"/>
    <property type="match status" value="1"/>
</dbReference>
<dbReference type="Proteomes" id="UP000503129">
    <property type="component" value="Plasmid pBOCT1"/>
</dbReference>
<dbReference type="PRINTS" id="PR00040">
    <property type="entry name" value="HTHMERR"/>
</dbReference>
<organism evidence="6 7">
    <name type="scientific">Brasilonema sennae CENA114</name>
    <dbReference type="NCBI Taxonomy" id="415709"/>
    <lineage>
        <taxon>Bacteria</taxon>
        <taxon>Bacillati</taxon>
        <taxon>Cyanobacteriota</taxon>
        <taxon>Cyanophyceae</taxon>
        <taxon>Nostocales</taxon>
        <taxon>Scytonemataceae</taxon>
        <taxon>Brasilonema</taxon>
        <taxon>Bromeliae group (in: Brasilonema)</taxon>
    </lineage>
</organism>
<dbReference type="AlphaFoldDB" id="A0A856MPX7"/>
<keyword evidence="1" id="KW-0678">Repressor</keyword>
<dbReference type="Gene3D" id="1.10.1660.10">
    <property type="match status" value="1"/>
</dbReference>
<name>A0A856MPX7_9CYAN</name>
<keyword evidence="6" id="KW-0614">Plasmid</keyword>
<proteinExistence type="predicted"/>
<dbReference type="PROSITE" id="PS00552">
    <property type="entry name" value="HTH_MERR_1"/>
    <property type="match status" value="1"/>
</dbReference>
<dbReference type="CDD" id="cd04770">
    <property type="entry name" value="HTH_HMRTR"/>
    <property type="match status" value="1"/>
</dbReference>
<evidence type="ECO:0000256" key="4">
    <source>
        <dbReference type="ARBA" id="ARBA00023163"/>
    </source>
</evidence>
<keyword evidence="7" id="KW-1185">Reference proteome</keyword>
<evidence type="ECO:0000256" key="3">
    <source>
        <dbReference type="ARBA" id="ARBA00023125"/>
    </source>
</evidence>
<gene>
    <name evidence="6" type="ORF">DP114_33175</name>
</gene>
<keyword evidence="3" id="KW-0238">DNA-binding</keyword>
<keyword evidence="2" id="KW-0805">Transcription regulation</keyword>
<evidence type="ECO:0000256" key="1">
    <source>
        <dbReference type="ARBA" id="ARBA00022491"/>
    </source>
</evidence>
<dbReference type="SMART" id="SM00422">
    <property type="entry name" value="HTH_MERR"/>
    <property type="match status" value="1"/>
</dbReference>
<dbReference type="InterPro" id="IPR000551">
    <property type="entry name" value="MerR-type_HTH_dom"/>
</dbReference>
<geneLocation type="plasmid" evidence="7">
    <name>pboct1</name>
</geneLocation>
<dbReference type="KEGG" id="bsen:DP114_33175"/>
<reference evidence="6 7" key="1">
    <citation type="submission" date="2018-06" db="EMBL/GenBank/DDBJ databases">
        <title>Comparative genomics of Brasilonema spp. strains.</title>
        <authorList>
            <person name="Alvarenga D.O."/>
            <person name="Fiore M.F."/>
            <person name="Varani A.M."/>
        </authorList>
    </citation>
    <scope>NUCLEOTIDE SEQUENCE [LARGE SCALE GENOMIC DNA]</scope>
    <source>
        <strain evidence="6 7">CENA114</strain>
        <plasmid evidence="7">pboct1</plasmid>
    </source>
</reference>
<dbReference type="GO" id="GO:0003700">
    <property type="term" value="F:DNA-binding transcription factor activity"/>
    <property type="evidence" value="ECO:0007669"/>
    <property type="project" value="InterPro"/>
</dbReference>
<feature type="domain" description="HTH merR-type" evidence="5">
    <location>
        <begin position="18"/>
        <end position="87"/>
    </location>
</feature>
<protein>
    <submittedName>
        <fullName evidence="6">Heavy metal-responsive transcriptional regulator</fullName>
    </submittedName>
</protein>
<sequence>MVAVVEQVCCEASSPKKLLKIGELAKQTDVAVGTIRYYESLGLLTPVERSENGYRYYDGEAIKRLQFIKKAQSLQFSLSEIQQVVGVRSHGDPACPLVRGLLKQKIADLEKQIYRMKVLKEELEAYQERWASRPLDDPCSKELCSMIEEVACQDVPVHNLRGG</sequence>
<dbReference type="InterPro" id="IPR009061">
    <property type="entry name" value="DNA-bd_dom_put_sf"/>
</dbReference>
<dbReference type="RefSeq" id="WP_169263294.1">
    <property type="nucleotide sequence ID" value="NZ_CAWOXK010000002.1"/>
</dbReference>
<evidence type="ECO:0000313" key="6">
    <source>
        <dbReference type="EMBL" id="QDL12612.1"/>
    </source>
</evidence>